<keyword evidence="6 8" id="KW-0472">Membrane</keyword>
<dbReference type="PROSITE" id="PS52016">
    <property type="entry name" value="TONB_DEPENDENT_REC_3"/>
    <property type="match status" value="1"/>
</dbReference>
<name>A0A3B7RMS1_9BACT</name>
<gene>
    <name evidence="11" type="ORF">D3Y59_00125</name>
</gene>
<dbReference type="Proteomes" id="UP000262802">
    <property type="component" value="Chromosome"/>
</dbReference>
<feature type="chain" id="PRO_5017626872" evidence="9">
    <location>
        <begin position="22"/>
        <end position="1103"/>
    </location>
</feature>
<reference evidence="11 12" key="1">
    <citation type="submission" date="2018-09" db="EMBL/GenBank/DDBJ databases">
        <title>Hymenobacter medium sp. nov., isolated from R2A medium.</title>
        <authorList>
            <person name="Yingchao G."/>
        </authorList>
    </citation>
    <scope>NUCLEOTIDE SEQUENCE [LARGE SCALE GENOMIC DNA]</scope>
    <source>
        <strain evidence="12">sh-6</strain>
    </source>
</reference>
<dbReference type="SUPFAM" id="SSF56935">
    <property type="entry name" value="Porins"/>
    <property type="match status" value="1"/>
</dbReference>
<dbReference type="Pfam" id="PF07715">
    <property type="entry name" value="Plug"/>
    <property type="match status" value="1"/>
</dbReference>
<dbReference type="InterPro" id="IPR008969">
    <property type="entry name" value="CarboxyPept-like_regulatory"/>
</dbReference>
<comment type="subcellular location">
    <subcellularLocation>
        <location evidence="1 8">Cell outer membrane</location>
        <topology evidence="1 8">Multi-pass membrane protein</topology>
    </subcellularLocation>
</comment>
<comment type="similarity">
    <text evidence="8">Belongs to the TonB-dependent receptor family.</text>
</comment>
<protein>
    <submittedName>
        <fullName evidence="11">SusC/RagA family TonB-linked outer membrane protein</fullName>
    </submittedName>
</protein>
<keyword evidence="5 9" id="KW-0732">Signal</keyword>
<sequence>MRKLLAVPLLGAVGIVQPAVAQTREVSGRVTDAASGQGLPGVTVIVKGTTTGASTNANGEFTLAAPAGATTLTFSSIGYLPVERTIGTSSTIDVALSTDTKQLSEVVVTALGVERTRNSLPYAATQIENETITKARATNVVNGLSGKVAGVQIRQSNSLGGSSNILIRGTKSVSGNNQPLFVVDGVPISNSNTNTADQRTGRGGYDYGNAAADIAPDDVASVTVLKGAAATALYGDRAANGVIMITTKKGRKGLGVTINTGLTAGKVDKSTFIKYQDRYGAGYGNYYEDPSGKFLYRDIDGDGKDDLVAPLSEDASYGAAFDPNLNVFQWDAFDPASPNFGKARPWVNAKNGPISFFETAVSTNNSVSIDGGNDLGTFKLGYNDIRDKGIMPNSQVNKNIVNFAGSLNVTPRLTTSASVNFTRIKGLGRYGTGYSSRNLMTNFRQWWQTNVDIKEQKAAYDRNNQNVTWNWHDPDDLTAIYWDNPYFTRYQNFQNDQRNRVFGNVVATYKFADWFNLMGRVTLDSYDEMQEERQAIGATTNDQPAFYSRYDRTFREANYDLIGNFNKNITENFSFRGLIGANMRRERTQSIRSSTNGGLVVPGLYSLSNTAQPLTPPGEVDYRRAVDGVFASTTFGFREMVFLDLTLRRDVSSTLPKKNNSFYYPSAAVGFVFSELLKDATWLSYAKARANYAEVGSGAEAYNVVDVYDKPTAFGNVPLFSVPGTKNNPDLRSERTKAAEAGVEMAFFQSRLGFDATVYQSNSVDQIIPVAISSATGYNFRYVNSGNVRNRGIELTAYVTPFRSDDLNWTVNVNWTRNRNQVMSLYEGVDNVQIASYQGGVSSNATVGQPYGVLRGSNYVYDSNGNRQVTVTKNAAGIPTAAYFKQSATANEVIGDPNPDWTGGIGNTLSYKGISLYALVDFRKGGDVFSLDRYYGLATGLTPETAGNNELGNPSRNPIVRNADGSYAPNSGGVILEGTYAPGTTINGVDVSGQPNAVRTSNTNYGLYGYVRNPAAGFVYDASFVKLREVSLSYSLPKTLLAKFGPVRGIDLSLVGRNLWIIHKNLPDADPEDALSSGNAGQGYQVGAYPNTRTIGGNIRFSF</sequence>
<dbReference type="RefSeq" id="WP_119443190.1">
    <property type="nucleotide sequence ID" value="NZ_CP032317.1"/>
</dbReference>
<keyword evidence="2 8" id="KW-0813">Transport</keyword>
<evidence type="ECO:0000313" key="12">
    <source>
        <dbReference type="Proteomes" id="UP000262802"/>
    </source>
</evidence>
<evidence type="ECO:0000256" key="8">
    <source>
        <dbReference type="PROSITE-ProRule" id="PRU01360"/>
    </source>
</evidence>
<evidence type="ECO:0000256" key="5">
    <source>
        <dbReference type="ARBA" id="ARBA00022729"/>
    </source>
</evidence>
<evidence type="ECO:0000256" key="7">
    <source>
        <dbReference type="ARBA" id="ARBA00023237"/>
    </source>
</evidence>
<dbReference type="KEGG" id="hyh:D3Y59_00125"/>
<dbReference type="PANTHER" id="PTHR30069">
    <property type="entry name" value="TONB-DEPENDENT OUTER MEMBRANE RECEPTOR"/>
    <property type="match status" value="1"/>
</dbReference>
<keyword evidence="3 8" id="KW-1134">Transmembrane beta strand</keyword>
<dbReference type="GO" id="GO:0044718">
    <property type="term" value="P:siderophore transmembrane transport"/>
    <property type="evidence" value="ECO:0007669"/>
    <property type="project" value="TreeGrafter"/>
</dbReference>
<dbReference type="OrthoDB" id="9768177at2"/>
<dbReference type="InterPro" id="IPR037066">
    <property type="entry name" value="Plug_dom_sf"/>
</dbReference>
<dbReference type="InterPro" id="IPR039426">
    <property type="entry name" value="TonB-dep_rcpt-like"/>
</dbReference>
<dbReference type="Pfam" id="PF13715">
    <property type="entry name" value="CarbopepD_reg_2"/>
    <property type="match status" value="1"/>
</dbReference>
<evidence type="ECO:0000256" key="4">
    <source>
        <dbReference type="ARBA" id="ARBA00022692"/>
    </source>
</evidence>
<dbReference type="EMBL" id="CP032317">
    <property type="protein sequence ID" value="AYA35597.1"/>
    <property type="molecule type" value="Genomic_DNA"/>
</dbReference>
<keyword evidence="12" id="KW-1185">Reference proteome</keyword>
<dbReference type="Gene3D" id="2.170.130.10">
    <property type="entry name" value="TonB-dependent receptor, plug domain"/>
    <property type="match status" value="1"/>
</dbReference>
<dbReference type="InterPro" id="IPR036942">
    <property type="entry name" value="Beta-barrel_TonB_sf"/>
</dbReference>
<keyword evidence="7 8" id="KW-0998">Cell outer membrane</keyword>
<feature type="signal peptide" evidence="9">
    <location>
        <begin position="1"/>
        <end position="21"/>
    </location>
</feature>
<dbReference type="GO" id="GO:0009279">
    <property type="term" value="C:cell outer membrane"/>
    <property type="evidence" value="ECO:0007669"/>
    <property type="project" value="UniProtKB-SubCell"/>
</dbReference>
<dbReference type="InterPro" id="IPR023996">
    <property type="entry name" value="TonB-dep_OMP_SusC/RagA"/>
</dbReference>
<dbReference type="InterPro" id="IPR023997">
    <property type="entry name" value="TonB-dep_OMP_SusC/RagA_CS"/>
</dbReference>
<dbReference type="SUPFAM" id="SSF49464">
    <property type="entry name" value="Carboxypeptidase regulatory domain-like"/>
    <property type="match status" value="1"/>
</dbReference>
<dbReference type="PANTHER" id="PTHR30069:SF29">
    <property type="entry name" value="HEMOGLOBIN AND HEMOGLOBIN-HAPTOGLOBIN-BINDING PROTEIN 1-RELATED"/>
    <property type="match status" value="1"/>
</dbReference>
<dbReference type="NCBIfam" id="TIGR04057">
    <property type="entry name" value="SusC_RagA_signa"/>
    <property type="match status" value="1"/>
</dbReference>
<evidence type="ECO:0000313" key="11">
    <source>
        <dbReference type="EMBL" id="AYA35597.1"/>
    </source>
</evidence>
<evidence type="ECO:0000256" key="2">
    <source>
        <dbReference type="ARBA" id="ARBA00022448"/>
    </source>
</evidence>
<evidence type="ECO:0000256" key="6">
    <source>
        <dbReference type="ARBA" id="ARBA00023136"/>
    </source>
</evidence>
<feature type="domain" description="TonB-dependent receptor plug" evidence="10">
    <location>
        <begin position="118"/>
        <end position="242"/>
    </location>
</feature>
<accession>A0A3B7RMS1</accession>
<dbReference type="NCBIfam" id="TIGR04056">
    <property type="entry name" value="OMP_RagA_SusC"/>
    <property type="match status" value="1"/>
</dbReference>
<dbReference type="AlphaFoldDB" id="A0A3B7RMS1"/>
<dbReference type="InterPro" id="IPR012910">
    <property type="entry name" value="Plug_dom"/>
</dbReference>
<evidence type="ECO:0000259" key="10">
    <source>
        <dbReference type="Pfam" id="PF07715"/>
    </source>
</evidence>
<evidence type="ECO:0000256" key="3">
    <source>
        <dbReference type="ARBA" id="ARBA00022452"/>
    </source>
</evidence>
<evidence type="ECO:0000256" key="9">
    <source>
        <dbReference type="SAM" id="SignalP"/>
    </source>
</evidence>
<dbReference type="Gene3D" id="2.40.170.20">
    <property type="entry name" value="TonB-dependent receptor, beta-barrel domain"/>
    <property type="match status" value="1"/>
</dbReference>
<organism evidence="11 12">
    <name type="scientific">Hymenobacter oligotrophus</name>
    <dbReference type="NCBI Taxonomy" id="2319843"/>
    <lineage>
        <taxon>Bacteria</taxon>
        <taxon>Pseudomonadati</taxon>
        <taxon>Bacteroidota</taxon>
        <taxon>Cytophagia</taxon>
        <taxon>Cytophagales</taxon>
        <taxon>Hymenobacteraceae</taxon>
        <taxon>Hymenobacter</taxon>
    </lineage>
</organism>
<proteinExistence type="inferred from homology"/>
<keyword evidence="4 8" id="KW-0812">Transmembrane</keyword>
<dbReference type="GO" id="GO:0015344">
    <property type="term" value="F:siderophore uptake transmembrane transporter activity"/>
    <property type="evidence" value="ECO:0007669"/>
    <property type="project" value="TreeGrafter"/>
</dbReference>
<dbReference type="Gene3D" id="2.60.40.1120">
    <property type="entry name" value="Carboxypeptidase-like, regulatory domain"/>
    <property type="match status" value="1"/>
</dbReference>
<evidence type="ECO:0000256" key="1">
    <source>
        <dbReference type="ARBA" id="ARBA00004571"/>
    </source>
</evidence>